<feature type="compositionally biased region" description="Polar residues" evidence="1">
    <location>
        <begin position="13"/>
        <end position="24"/>
    </location>
</feature>
<feature type="transmembrane region" description="Helical" evidence="2">
    <location>
        <begin position="187"/>
        <end position="208"/>
    </location>
</feature>
<name>A0A6G1J6Q6_9PLEO</name>
<keyword evidence="2" id="KW-0812">Transmembrane</keyword>
<evidence type="ECO:0000256" key="1">
    <source>
        <dbReference type="SAM" id="MobiDB-lite"/>
    </source>
</evidence>
<proteinExistence type="predicted"/>
<feature type="transmembrane region" description="Helical" evidence="2">
    <location>
        <begin position="115"/>
        <end position="132"/>
    </location>
</feature>
<dbReference type="AlphaFoldDB" id="A0A6G1J6Q6"/>
<feature type="transmembrane region" description="Helical" evidence="2">
    <location>
        <begin position="220"/>
        <end position="239"/>
    </location>
</feature>
<keyword evidence="4" id="KW-1185">Reference proteome</keyword>
<keyword evidence="2" id="KW-1133">Transmembrane helix</keyword>
<dbReference type="OrthoDB" id="2150604at2759"/>
<sequence>MADAPLLGGANDATRSTGSRLSNARNVDSHAGKLRSVFKILRGGLIAPADTTYATIMILLNCDSAEERDKLTMQWRDHKLNELSFIGVVSPLTAVCLVSTGSWPEISAKPWYIRAIWYCGIIFALFSVLTAAQQSLRLHRLSAHREGLHYIRLCLVRDRKRLDSEEGQLKLVPRPFQVWSWQSSMMFLIMAVCCLLFGMLVLVWSSVWEGMKEVVWDDDAKLAITFTAVLLASIAYFFATQISLMVGVEVE</sequence>
<reference evidence="3" key="1">
    <citation type="journal article" date="2020" name="Stud. Mycol.">
        <title>101 Dothideomycetes genomes: a test case for predicting lifestyles and emergence of pathogens.</title>
        <authorList>
            <person name="Haridas S."/>
            <person name="Albert R."/>
            <person name="Binder M."/>
            <person name="Bloem J."/>
            <person name="Labutti K."/>
            <person name="Salamov A."/>
            <person name="Andreopoulos B."/>
            <person name="Baker S."/>
            <person name="Barry K."/>
            <person name="Bills G."/>
            <person name="Bluhm B."/>
            <person name="Cannon C."/>
            <person name="Castanera R."/>
            <person name="Culley D."/>
            <person name="Daum C."/>
            <person name="Ezra D."/>
            <person name="Gonzalez J."/>
            <person name="Henrissat B."/>
            <person name="Kuo A."/>
            <person name="Liang C."/>
            <person name="Lipzen A."/>
            <person name="Lutzoni F."/>
            <person name="Magnuson J."/>
            <person name="Mondo S."/>
            <person name="Nolan M."/>
            <person name="Ohm R."/>
            <person name="Pangilinan J."/>
            <person name="Park H.-J."/>
            <person name="Ramirez L."/>
            <person name="Alfaro M."/>
            <person name="Sun H."/>
            <person name="Tritt A."/>
            <person name="Yoshinaga Y."/>
            <person name="Zwiers L.-H."/>
            <person name="Turgeon B."/>
            <person name="Goodwin S."/>
            <person name="Spatafora J."/>
            <person name="Crous P."/>
            <person name="Grigoriev I."/>
        </authorList>
    </citation>
    <scope>NUCLEOTIDE SEQUENCE</scope>
    <source>
        <strain evidence="3">CBS 122367</strain>
    </source>
</reference>
<protein>
    <submittedName>
        <fullName evidence="3">Uncharacterized protein</fullName>
    </submittedName>
</protein>
<keyword evidence="2" id="KW-0472">Membrane</keyword>
<feature type="transmembrane region" description="Helical" evidence="2">
    <location>
        <begin position="83"/>
        <end position="103"/>
    </location>
</feature>
<dbReference type="EMBL" id="MU005577">
    <property type="protein sequence ID" value="KAF2686088.1"/>
    <property type="molecule type" value="Genomic_DNA"/>
</dbReference>
<evidence type="ECO:0000313" key="3">
    <source>
        <dbReference type="EMBL" id="KAF2686088.1"/>
    </source>
</evidence>
<accession>A0A6G1J6Q6</accession>
<evidence type="ECO:0000256" key="2">
    <source>
        <dbReference type="SAM" id="Phobius"/>
    </source>
</evidence>
<evidence type="ECO:0000313" key="4">
    <source>
        <dbReference type="Proteomes" id="UP000799291"/>
    </source>
</evidence>
<organism evidence="3 4">
    <name type="scientific">Lentithecium fluviatile CBS 122367</name>
    <dbReference type="NCBI Taxonomy" id="1168545"/>
    <lineage>
        <taxon>Eukaryota</taxon>
        <taxon>Fungi</taxon>
        <taxon>Dikarya</taxon>
        <taxon>Ascomycota</taxon>
        <taxon>Pezizomycotina</taxon>
        <taxon>Dothideomycetes</taxon>
        <taxon>Pleosporomycetidae</taxon>
        <taxon>Pleosporales</taxon>
        <taxon>Massarineae</taxon>
        <taxon>Lentitheciaceae</taxon>
        <taxon>Lentithecium</taxon>
    </lineage>
</organism>
<gene>
    <name evidence="3" type="ORF">K458DRAFT_441723</name>
</gene>
<dbReference type="Proteomes" id="UP000799291">
    <property type="component" value="Unassembled WGS sequence"/>
</dbReference>
<feature type="region of interest" description="Disordered" evidence="1">
    <location>
        <begin position="1"/>
        <end position="24"/>
    </location>
</feature>